<evidence type="ECO:0000313" key="2">
    <source>
        <dbReference type="Proteomes" id="UP000887159"/>
    </source>
</evidence>
<reference evidence="1" key="1">
    <citation type="submission" date="2020-08" db="EMBL/GenBank/DDBJ databases">
        <title>Multicomponent nature underlies the extraordinary mechanical properties of spider dragline silk.</title>
        <authorList>
            <person name="Kono N."/>
            <person name="Nakamura H."/>
            <person name="Mori M."/>
            <person name="Yoshida Y."/>
            <person name="Ohtoshi R."/>
            <person name="Malay A.D."/>
            <person name="Moran D.A.P."/>
            <person name="Tomita M."/>
            <person name="Numata K."/>
            <person name="Arakawa K."/>
        </authorList>
    </citation>
    <scope>NUCLEOTIDE SEQUENCE</scope>
</reference>
<protein>
    <submittedName>
        <fullName evidence="1">Uncharacterized protein</fullName>
    </submittedName>
</protein>
<organism evidence="1 2">
    <name type="scientific">Trichonephila clavipes</name>
    <name type="common">Golden silk orbweaver</name>
    <name type="synonym">Nephila clavipes</name>
    <dbReference type="NCBI Taxonomy" id="2585209"/>
    <lineage>
        <taxon>Eukaryota</taxon>
        <taxon>Metazoa</taxon>
        <taxon>Ecdysozoa</taxon>
        <taxon>Arthropoda</taxon>
        <taxon>Chelicerata</taxon>
        <taxon>Arachnida</taxon>
        <taxon>Araneae</taxon>
        <taxon>Araneomorphae</taxon>
        <taxon>Entelegynae</taxon>
        <taxon>Araneoidea</taxon>
        <taxon>Nephilidae</taxon>
        <taxon>Trichonephila</taxon>
    </lineage>
</organism>
<dbReference type="Proteomes" id="UP000887159">
    <property type="component" value="Unassembled WGS sequence"/>
</dbReference>
<evidence type="ECO:0000313" key="1">
    <source>
        <dbReference type="EMBL" id="GFX92291.1"/>
    </source>
</evidence>
<dbReference type="EMBL" id="BMAU01021144">
    <property type="protein sequence ID" value="GFX92291.1"/>
    <property type="molecule type" value="Genomic_DNA"/>
</dbReference>
<dbReference type="AlphaFoldDB" id="A0A8X6RBY0"/>
<comment type="caution">
    <text evidence="1">The sequence shown here is derived from an EMBL/GenBank/DDBJ whole genome shotgun (WGS) entry which is preliminary data.</text>
</comment>
<accession>A0A8X6RBY0</accession>
<sequence length="83" mass="9192">MDRFNGIRFWDYEQENLESKTIPEVFMKQSSIDGIGPRETVLSGIFDVKDSPRTGKSIVGNVDKITELTGMLVVLVSSPGAED</sequence>
<proteinExistence type="predicted"/>
<keyword evidence="2" id="KW-1185">Reference proteome</keyword>
<gene>
    <name evidence="1" type="ORF">TNCV_1112181</name>
</gene>
<name>A0A8X6RBY0_TRICX</name>